<evidence type="ECO:0000256" key="3">
    <source>
        <dbReference type="SAM" id="Phobius"/>
    </source>
</evidence>
<keyword evidence="2 3" id="KW-0472">Membrane</keyword>
<keyword evidence="3" id="KW-0812">Transmembrane</keyword>
<feature type="transmembrane region" description="Helical" evidence="3">
    <location>
        <begin position="29"/>
        <end position="50"/>
    </location>
</feature>
<gene>
    <name evidence="4" type="ORF">Ccrd_002424</name>
</gene>
<keyword evidence="5" id="KW-1185">Reference proteome</keyword>
<evidence type="ECO:0000256" key="1">
    <source>
        <dbReference type="ARBA" id="ARBA00004370"/>
    </source>
</evidence>
<proteinExistence type="predicted"/>
<dbReference type="GO" id="GO:0098542">
    <property type="term" value="P:defense response to other organism"/>
    <property type="evidence" value="ECO:0007669"/>
    <property type="project" value="InterPro"/>
</dbReference>
<comment type="subcellular location">
    <subcellularLocation>
        <location evidence="1">Membrane</location>
    </subcellularLocation>
</comment>
<dbReference type="AlphaFoldDB" id="A0A103XRE8"/>
<dbReference type="GO" id="GO:0005886">
    <property type="term" value="C:plasma membrane"/>
    <property type="evidence" value="ECO:0007669"/>
    <property type="project" value="TreeGrafter"/>
</dbReference>
<keyword evidence="3" id="KW-1133">Transmembrane helix</keyword>
<dbReference type="EMBL" id="LEKV01004385">
    <property type="protein sequence ID" value="KVH95509.1"/>
    <property type="molecule type" value="Genomic_DNA"/>
</dbReference>
<feature type="transmembrane region" description="Helical" evidence="3">
    <location>
        <begin position="233"/>
        <end position="256"/>
    </location>
</feature>
<protein>
    <recommendedName>
        <fullName evidence="6">Late embryogenesis abundant protein, LEA-14</fullName>
    </recommendedName>
</protein>
<reference evidence="4 5" key="1">
    <citation type="journal article" date="2016" name="Sci. Rep.">
        <title>The genome sequence of the outbreeding globe artichoke constructed de novo incorporating a phase-aware low-pass sequencing strategy of F1 progeny.</title>
        <authorList>
            <person name="Scaglione D."/>
            <person name="Reyes-Chin-Wo S."/>
            <person name="Acquadro A."/>
            <person name="Froenicke L."/>
            <person name="Portis E."/>
            <person name="Beitel C."/>
            <person name="Tirone M."/>
            <person name="Mauro R."/>
            <person name="Lo Monaco A."/>
            <person name="Mauromicale G."/>
            <person name="Faccioli P."/>
            <person name="Cattivelli L."/>
            <person name="Rieseberg L."/>
            <person name="Michelmore R."/>
            <person name="Lanteri S."/>
        </authorList>
    </citation>
    <scope>NUCLEOTIDE SEQUENCE [LARGE SCALE GENOMIC DNA]</scope>
    <source>
        <strain evidence="4">2C</strain>
    </source>
</reference>
<accession>A0A103XRE8</accession>
<evidence type="ECO:0000313" key="4">
    <source>
        <dbReference type="EMBL" id="KVH95509.1"/>
    </source>
</evidence>
<name>A0A103XRE8_CYNCS</name>
<evidence type="ECO:0000256" key="2">
    <source>
        <dbReference type="ARBA" id="ARBA00023136"/>
    </source>
</evidence>
<comment type="caution">
    <text evidence="4">The sequence shown here is derived from an EMBL/GenBank/DDBJ whole genome shotgun (WGS) entry which is preliminary data.</text>
</comment>
<dbReference type="InterPro" id="IPR044839">
    <property type="entry name" value="NDR1-like"/>
</dbReference>
<organism evidence="4 5">
    <name type="scientific">Cynara cardunculus var. scolymus</name>
    <name type="common">Globe artichoke</name>
    <name type="synonym">Cynara scolymus</name>
    <dbReference type="NCBI Taxonomy" id="59895"/>
    <lineage>
        <taxon>Eukaryota</taxon>
        <taxon>Viridiplantae</taxon>
        <taxon>Streptophyta</taxon>
        <taxon>Embryophyta</taxon>
        <taxon>Tracheophyta</taxon>
        <taxon>Spermatophyta</taxon>
        <taxon>Magnoliopsida</taxon>
        <taxon>eudicotyledons</taxon>
        <taxon>Gunneridae</taxon>
        <taxon>Pentapetalae</taxon>
        <taxon>asterids</taxon>
        <taxon>campanulids</taxon>
        <taxon>Asterales</taxon>
        <taxon>Asteraceae</taxon>
        <taxon>Carduoideae</taxon>
        <taxon>Cardueae</taxon>
        <taxon>Carduinae</taxon>
        <taxon>Cynara</taxon>
    </lineage>
</organism>
<dbReference type="Proteomes" id="UP000243975">
    <property type="component" value="Unassembled WGS sequence"/>
</dbReference>
<dbReference type="GO" id="GO:0009506">
    <property type="term" value="C:plasmodesma"/>
    <property type="evidence" value="ECO:0007669"/>
    <property type="project" value="TreeGrafter"/>
</dbReference>
<evidence type="ECO:0008006" key="6">
    <source>
        <dbReference type="Google" id="ProtNLM"/>
    </source>
</evidence>
<dbReference type="PANTHER" id="PTHR31415">
    <property type="entry name" value="OS05G0367900 PROTEIN"/>
    <property type="match status" value="1"/>
</dbReference>
<dbReference type="PANTHER" id="PTHR31415:SF52">
    <property type="entry name" value="LATE EMBRYOGENESIS ABUNDANT (LEA) HYDROXYPROLINE-RICH GLYCOPROTEIN FAMILY-RELATED"/>
    <property type="match status" value="1"/>
</dbReference>
<dbReference type="Gramene" id="KVH95509">
    <property type="protein sequence ID" value="KVH95509"/>
    <property type="gene ID" value="Ccrd_002424"/>
</dbReference>
<sequence length="415" mass="46325">MAQADDVGDACCDVIYEECCPKLPPKLQVFLTCMVTPLLVVLVVMLVLYVNPKNPEFSVEKFYVSAFNKTSSNATTNTISFDIKLRNQNKAIGLYYDDPVNLTFSFIPRETNNQIIWKYSVPKFYQGNAQSRRLRDVILPLGAPEISVFNQTLVAEHASVLPSGVMTTGLEPLLYFKVDFVTKVRFRLIGKHHAKELVVSADVPIGANTGEKYAKRGIQASAVLRIGRGGAHVAVMVVLTAINFIIMEITIFVGSWNLEGIDAKSKFSLVDGFLPPPTEPNELSCWKCCDDLVLELAGNDARDNKAHKFNSRQYELDKKNKNHQVTALLFEVFVVLADLKCIVKRQLSGDESRSVLEMLSRLYQRLLLSILHINGNLGSNIYGGNRMNILRQMVLFCKAAIESNATPCYYQLSLG</sequence>
<evidence type="ECO:0000313" key="5">
    <source>
        <dbReference type="Proteomes" id="UP000243975"/>
    </source>
</evidence>